<dbReference type="SMART" id="SM00421">
    <property type="entry name" value="HTH_LUXR"/>
    <property type="match status" value="1"/>
</dbReference>
<dbReference type="EMBL" id="JBDIME010000039">
    <property type="protein sequence ID" value="MEN2793118.1"/>
    <property type="molecule type" value="Genomic_DNA"/>
</dbReference>
<name>A0ABU9YBE4_9SPHN</name>
<proteinExistence type="predicted"/>
<keyword evidence="3" id="KW-1185">Reference proteome</keyword>
<gene>
    <name evidence="2" type="ORF">ABC974_26065</name>
</gene>
<dbReference type="InterPro" id="IPR036388">
    <property type="entry name" value="WH-like_DNA-bd_sf"/>
</dbReference>
<feature type="domain" description="HTH luxR-type" evidence="1">
    <location>
        <begin position="308"/>
        <end position="365"/>
    </location>
</feature>
<dbReference type="Gene3D" id="1.10.10.10">
    <property type="entry name" value="Winged helix-like DNA-binding domain superfamily/Winged helix DNA-binding domain"/>
    <property type="match status" value="1"/>
</dbReference>
<organism evidence="2 3">
    <name type="scientific">Sphingomonas oligophenolica</name>
    <dbReference type="NCBI Taxonomy" id="301154"/>
    <lineage>
        <taxon>Bacteria</taxon>
        <taxon>Pseudomonadati</taxon>
        <taxon>Pseudomonadota</taxon>
        <taxon>Alphaproteobacteria</taxon>
        <taxon>Sphingomonadales</taxon>
        <taxon>Sphingomonadaceae</taxon>
        <taxon>Sphingomonas</taxon>
    </lineage>
</organism>
<comment type="caution">
    <text evidence="2">The sequence shown here is derived from an EMBL/GenBank/DDBJ whole genome shotgun (WGS) entry which is preliminary data.</text>
</comment>
<evidence type="ECO:0000259" key="1">
    <source>
        <dbReference type="SMART" id="SM00421"/>
    </source>
</evidence>
<dbReference type="InterPro" id="IPR000792">
    <property type="entry name" value="Tscrpt_reg_LuxR_C"/>
</dbReference>
<dbReference type="InterPro" id="IPR016032">
    <property type="entry name" value="Sig_transdc_resp-reg_C-effctor"/>
</dbReference>
<reference evidence="2 3" key="1">
    <citation type="submission" date="2024-05" db="EMBL/GenBank/DDBJ databases">
        <authorList>
            <person name="Liu Q."/>
            <person name="Xin Y.-H."/>
        </authorList>
    </citation>
    <scope>NUCLEOTIDE SEQUENCE [LARGE SCALE GENOMIC DNA]</scope>
    <source>
        <strain evidence="2 3">CGMCC 1.10181</strain>
    </source>
</reference>
<evidence type="ECO:0000313" key="2">
    <source>
        <dbReference type="EMBL" id="MEN2793118.1"/>
    </source>
</evidence>
<dbReference type="SUPFAM" id="SSF46894">
    <property type="entry name" value="C-terminal effector domain of the bipartite response regulators"/>
    <property type="match status" value="1"/>
</dbReference>
<dbReference type="RefSeq" id="WP_343890247.1">
    <property type="nucleotide sequence ID" value="NZ_BAAAEH010000031.1"/>
</dbReference>
<evidence type="ECO:0000313" key="3">
    <source>
        <dbReference type="Proteomes" id="UP001419910"/>
    </source>
</evidence>
<dbReference type="Proteomes" id="UP001419910">
    <property type="component" value="Unassembled WGS sequence"/>
</dbReference>
<sequence>MNGTAACVDPDREELISLIYEASVHPDGWQPFLNAFHRSLSAYFSAIMFRHRPHGSLTLMVRRGDDGEDGIPSRIYADIAGSGPIDYETMESGQIYTLRDFSAHGEIATAPVFTEHLKVADKGHLELVAVGPADGFRAQFLWVRDDATGPLDAGERAWLKSLLPHLERGMAIFARKILLQVSSGICTEALEQLAFGAAALDKDGRILVCNRVADELIDQSEDLRRVNGRLIFRRKDHAQTIREFATNLDIARTEAVFRLRNGEETIGVLARPIAPRAADNAMTTARVIVYLHALTGHAQPSPVLLSKLFGLTPSEAMLAILLSEGATLREAAQQMGITENSARTYSKRIFLKAGVRRQADLVRVILRSVAMFGNG</sequence>
<protein>
    <recommendedName>
        <fullName evidence="1">HTH luxR-type domain-containing protein</fullName>
    </recommendedName>
</protein>
<accession>A0ABU9YBE4</accession>